<evidence type="ECO:0000313" key="3">
    <source>
        <dbReference type="Proteomes" id="UP000827721"/>
    </source>
</evidence>
<protein>
    <recommendedName>
        <fullName evidence="1">Pectinesterase inhibitor domain-containing protein</fullName>
    </recommendedName>
</protein>
<dbReference type="InterPro" id="IPR035513">
    <property type="entry name" value="Invertase/methylesterase_inhib"/>
</dbReference>
<dbReference type="Gene3D" id="1.20.140.40">
    <property type="entry name" value="Invertase/pectin methylesterase inhibitor family protein"/>
    <property type="match status" value="1"/>
</dbReference>
<comment type="caution">
    <text evidence="2">The sequence shown here is derived from an EMBL/GenBank/DDBJ whole genome shotgun (WGS) entry which is preliminary data.</text>
</comment>
<dbReference type="EMBL" id="JAFEMO010000011">
    <property type="protein sequence ID" value="KAH7557827.1"/>
    <property type="molecule type" value="Genomic_DNA"/>
</dbReference>
<dbReference type="Proteomes" id="UP000827721">
    <property type="component" value="Unassembled WGS sequence"/>
</dbReference>
<evidence type="ECO:0000313" key="2">
    <source>
        <dbReference type="EMBL" id="KAH7557827.1"/>
    </source>
</evidence>
<feature type="domain" description="Pectinesterase inhibitor" evidence="1">
    <location>
        <begin position="2"/>
        <end position="107"/>
    </location>
</feature>
<keyword evidence="3" id="KW-1185">Reference proteome</keyword>
<gene>
    <name evidence="2" type="ORF">JRO89_XS11G0226000</name>
</gene>
<dbReference type="SUPFAM" id="SSF101148">
    <property type="entry name" value="Plant invertase/pectin methylesterase inhibitor"/>
    <property type="match status" value="1"/>
</dbReference>
<accession>A0ABQ8HGR4</accession>
<proteinExistence type="predicted"/>
<evidence type="ECO:0000259" key="1">
    <source>
        <dbReference type="Pfam" id="PF04043"/>
    </source>
</evidence>
<name>A0ABQ8HGR4_9ROSI</name>
<sequence>MQCLESDPRSEKATNKSQIPLIIVNYLRKNSQEAKSNFTKVAKIIPSRDKELKAAVEICIEKYRSVIDHISTAYIHLKKREYDQATDALSSAIYFYEQTCSQGIQQFKEVFPNLWIFYGMRALEDLSEAAMRIIDRFV</sequence>
<dbReference type="Pfam" id="PF04043">
    <property type="entry name" value="PMEI"/>
    <property type="match status" value="1"/>
</dbReference>
<reference evidence="2 3" key="1">
    <citation type="submission" date="2021-02" db="EMBL/GenBank/DDBJ databases">
        <title>Plant Genome Project.</title>
        <authorList>
            <person name="Zhang R.-G."/>
        </authorList>
    </citation>
    <scope>NUCLEOTIDE SEQUENCE [LARGE SCALE GENOMIC DNA]</scope>
    <source>
        <tissue evidence="2">Leaves</tissue>
    </source>
</reference>
<dbReference type="NCBIfam" id="TIGR01614">
    <property type="entry name" value="PME_inhib"/>
    <property type="match status" value="1"/>
</dbReference>
<dbReference type="InterPro" id="IPR006501">
    <property type="entry name" value="Pectinesterase_inhib_dom"/>
</dbReference>
<organism evidence="2 3">
    <name type="scientific">Xanthoceras sorbifolium</name>
    <dbReference type="NCBI Taxonomy" id="99658"/>
    <lineage>
        <taxon>Eukaryota</taxon>
        <taxon>Viridiplantae</taxon>
        <taxon>Streptophyta</taxon>
        <taxon>Embryophyta</taxon>
        <taxon>Tracheophyta</taxon>
        <taxon>Spermatophyta</taxon>
        <taxon>Magnoliopsida</taxon>
        <taxon>eudicotyledons</taxon>
        <taxon>Gunneridae</taxon>
        <taxon>Pentapetalae</taxon>
        <taxon>rosids</taxon>
        <taxon>malvids</taxon>
        <taxon>Sapindales</taxon>
        <taxon>Sapindaceae</taxon>
        <taxon>Xanthoceroideae</taxon>
        <taxon>Xanthoceras</taxon>
    </lineage>
</organism>